<keyword evidence="10" id="KW-1185">Reference proteome</keyword>
<dbReference type="SUPFAM" id="SSF48452">
    <property type="entry name" value="TPR-like"/>
    <property type="match status" value="1"/>
</dbReference>
<dbReference type="SUPFAM" id="SSF46785">
    <property type="entry name" value="Winged helix' DNA-binding domain"/>
    <property type="match status" value="1"/>
</dbReference>
<dbReference type="InterPro" id="IPR011990">
    <property type="entry name" value="TPR-like_helical_dom_sf"/>
</dbReference>
<evidence type="ECO:0000256" key="4">
    <source>
        <dbReference type="ARBA" id="ARBA00014879"/>
    </source>
</evidence>
<dbReference type="OrthoDB" id="194139at2759"/>
<dbReference type="FunFam" id="1.25.40.570:FF:000006">
    <property type="entry name" value="COP9 signalosome complex subunit 2"/>
    <property type="match status" value="1"/>
</dbReference>
<comment type="similarity">
    <text evidence="3">Belongs to the CSN2 family.</text>
</comment>
<dbReference type="InterPro" id="IPR000717">
    <property type="entry name" value="PCI_dom"/>
</dbReference>
<dbReference type="EMBL" id="GG745380">
    <property type="protein sequence ID" value="KNE72489.1"/>
    <property type="molecule type" value="Genomic_DNA"/>
</dbReference>
<evidence type="ECO:0000313" key="10">
    <source>
        <dbReference type="Proteomes" id="UP000054350"/>
    </source>
</evidence>
<dbReference type="Gene3D" id="1.25.40.570">
    <property type="match status" value="1"/>
</dbReference>
<evidence type="ECO:0000256" key="6">
    <source>
        <dbReference type="ARBA" id="ARBA00023242"/>
    </source>
</evidence>
<evidence type="ECO:0000256" key="5">
    <source>
        <dbReference type="ARBA" id="ARBA00022490"/>
    </source>
</evidence>
<dbReference type="AlphaFoldDB" id="A0A0L0TD87"/>
<dbReference type="PROSITE" id="PS50250">
    <property type="entry name" value="PCI"/>
    <property type="match status" value="1"/>
</dbReference>
<protein>
    <recommendedName>
        <fullName evidence="4">COP9 signalosome complex subunit 2</fullName>
    </recommendedName>
</protein>
<gene>
    <name evidence="9" type="ORF">AMAG_16532</name>
</gene>
<evidence type="ECO:0000256" key="3">
    <source>
        <dbReference type="ARBA" id="ARBA00009318"/>
    </source>
</evidence>
<evidence type="ECO:0000256" key="7">
    <source>
        <dbReference type="SAM" id="MobiDB-lite"/>
    </source>
</evidence>
<feature type="compositionally biased region" description="Acidic residues" evidence="7">
    <location>
        <begin position="1"/>
        <end position="26"/>
    </location>
</feature>
<feature type="domain" description="PCI" evidence="8">
    <location>
        <begin position="246"/>
        <end position="415"/>
    </location>
</feature>
<evidence type="ECO:0000256" key="2">
    <source>
        <dbReference type="ARBA" id="ARBA00004496"/>
    </source>
</evidence>
<evidence type="ECO:0000259" key="8">
    <source>
        <dbReference type="PROSITE" id="PS50250"/>
    </source>
</evidence>
<dbReference type="InterPro" id="IPR036390">
    <property type="entry name" value="WH_DNA-bd_sf"/>
</dbReference>
<dbReference type="eggNOG" id="KOG1464">
    <property type="taxonomic scope" value="Eukaryota"/>
</dbReference>
<dbReference type="STRING" id="578462.A0A0L0TD87"/>
<sequence>MSDFGDDYMDDEEIDFEYEEDDDVDDNASGGADLENTYYMAKSIIDDDLDGALAKFQTVVDGEEEKGEWGFKARKQMFKAAFRAGRYDDALKHYLEVLTYVPSAVTRNHSEKSINNLLDLVATAKDLAFLERVYDATISSLSAINNDRLLLKCHLKQAKLYLDRREYARLARVLKHLHAACEDGDEQRKGTQLMEVYALEIQMYSETKNTKKLKALYQQCLSIKSAIPSPRIMGVIRECGGKMHMAEGNWTEAQTTFFESFKNYDDAGSPQRVHVLKYLVLANMLAESEINPFDSQETKPYKNDAEIVAMTNLVGAYQRRDIVEFEKILKNNRRSIMDDPFIREYLDDVLRTIRSQVLIKLIRPYTRIRLQYVADHLNISVADVTDLLVTLLLDKKIVGKIDQVNARLDLEPAANAAMGGVGGGLLAQAAASSGVLAAENETMYPALSKWSGAVAALNEAVLVKLNRA</sequence>
<feature type="region of interest" description="Disordered" evidence="7">
    <location>
        <begin position="1"/>
        <end position="29"/>
    </location>
</feature>
<dbReference type="Pfam" id="PF01399">
    <property type="entry name" value="PCI"/>
    <property type="match status" value="1"/>
</dbReference>
<keyword evidence="5" id="KW-0963">Cytoplasm</keyword>
<dbReference type="InterPro" id="IPR050871">
    <property type="entry name" value="26S_Proteasome/COP9_Components"/>
</dbReference>
<evidence type="ECO:0000313" key="9">
    <source>
        <dbReference type="EMBL" id="KNE72489.1"/>
    </source>
</evidence>
<dbReference type="GO" id="GO:0005737">
    <property type="term" value="C:cytoplasm"/>
    <property type="evidence" value="ECO:0007669"/>
    <property type="project" value="UniProtKB-SubCell"/>
</dbReference>
<accession>A0A0L0TD87</accession>
<organism evidence="9 10">
    <name type="scientific">Allomyces macrogynus (strain ATCC 38327)</name>
    <name type="common">Allomyces javanicus var. macrogynus</name>
    <dbReference type="NCBI Taxonomy" id="578462"/>
    <lineage>
        <taxon>Eukaryota</taxon>
        <taxon>Fungi</taxon>
        <taxon>Fungi incertae sedis</taxon>
        <taxon>Blastocladiomycota</taxon>
        <taxon>Blastocladiomycetes</taxon>
        <taxon>Blastocladiales</taxon>
        <taxon>Blastocladiaceae</taxon>
        <taxon>Allomyces</taxon>
    </lineage>
</organism>
<proteinExistence type="inferred from homology"/>
<keyword evidence="6" id="KW-0539">Nucleus</keyword>
<dbReference type="SMART" id="SM00088">
    <property type="entry name" value="PINT"/>
    <property type="match status" value="1"/>
</dbReference>
<reference evidence="9 10" key="1">
    <citation type="submission" date="2009-11" db="EMBL/GenBank/DDBJ databases">
        <title>Annotation of Allomyces macrogynus ATCC 38327.</title>
        <authorList>
            <consortium name="The Broad Institute Genome Sequencing Platform"/>
            <person name="Russ C."/>
            <person name="Cuomo C."/>
            <person name="Burger G."/>
            <person name="Gray M.W."/>
            <person name="Holland P.W.H."/>
            <person name="King N."/>
            <person name="Lang F.B.F."/>
            <person name="Roger A.J."/>
            <person name="Ruiz-Trillo I."/>
            <person name="Young S.K."/>
            <person name="Zeng Q."/>
            <person name="Gargeya S."/>
            <person name="Fitzgerald M."/>
            <person name="Haas B."/>
            <person name="Abouelleil A."/>
            <person name="Alvarado L."/>
            <person name="Arachchi H.M."/>
            <person name="Berlin A."/>
            <person name="Chapman S.B."/>
            <person name="Gearin G."/>
            <person name="Goldberg J."/>
            <person name="Griggs A."/>
            <person name="Gujja S."/>
            <person name="Hansen M."/>
            <person name="Heiman D."/>
            <person name="Howarth C."/>
            <person name="Larimer J."/>
            <person name="Lui A."/>
            <person name="MacDonald P.J.P."/>
            <person name="McCowen C."/>
            <person name="Montmayeur A."/>
            <person name="Murphy C."/>
            <person name="Neiman D."/>
            <person name="Pearson M."/>
            <person name="Priest M."/>
            <person name="Roberts A."/>
            <person name="Saif S."/>
            <person name="Shea T."/>
            <person name="Sisk P."/>
            <person name="Stolte C."/>
            <person name="Sykes S."/>
            <person name="Wortman J."/>
            <person name="Nusbaum C."/>
            <person name="Birren B."/>
        </authorList>
    </citation>
    <scope>NUCLEOTIDE SEQUENCE [LARGE SCALE GENOMIC DNA]</scope>
    <source>
        <strain evidence="9 10">ATCC 38327</strain>
    </source>
</reference>
<name>A0A0L0TD87_ALLM3</name>
<comment type="subcellular location">
    <subcellularLocation>
        <location evidence="2">Cytoplasm</location>
    </subcellularLocation>
    <subcellularLocation>
        <location evidence="1">Nucleus</location>
    </subcellularLocation>
</comment>
<dbReference type="Proteomes" id="UP000054350">
    <property type="component" value="Unassembled WGS sequence"/>
</dbReference>
<evidence type="ECO:0000256" key="1">
    <source>
        <dbReference type="ARBA" id="ARBA00004123"/>
    </source>
</evidence>
<dbReference type="VEuPathDB" id="FungiDB:AMAG_16532"/>
<dbReference type="GO" id="GO:0005634">
    <property type="term" value="C:nucleus"/>
    <property type="evidence" value="ECO:0007669"/>
    <property type="project" value="UniProtKB-SubCell"/>
</dbReference>
<dbReference type="PANTHER" id="PTHR10678">
    <property type="entry name" value="26S PROTEASOME NON-ATPASE REGULATORY SUBUNIT 11/COP9 SIGNALOSOME COMPLEX SUBUNIT 2"/>
    <property type="match status" value="1"/>
</dbReference>
<dbReference type="SMART" id="SM00753">
    <property type="entry name" value="PAM"/>
    <property type="match status" value="1"/>
</dbReference>
<dbReference type="OMA" id="SEENWKD"/>
<reference evidence="10" key="2">
    <citation type="submission" date="2009-11" db="EMBL/GenBank/DDBJ databases">
        <title>The Genome Sequence of Allomyces macrogynus strain ATCC 38327.</title>
        <authorList>
            <consortium name="The Broad Institute Genome Sequencing Platform"/>
            <person name="Russ C."/>
            <person name="Cuomo C."/>
            <person name="Shea T."/>
            <person name="Young S.K."/>
            <person name="Zeng Q."/>
            <person name="Koehrsen M."/>
            <person name="Haas B."/>
            <person name="Borodovsky M."/>
            <person name="Guigo R."/>
            <person name="Alvarado L."/>
            <person name="Berlin A."/>
            <person name="Borenstein D."/>
            <person name="Chen Z."/>
            <person name="Engels R."/>
            <person name="Freedman E."/>
            <person name="Gellesch M."/>
            <person name="Goldberg J."/>
            <person name="Griggs A."/>
            <person name="Gujja S."/>
            <person name="Heiman D."/>
            <person name="Hepburn T."/>
            <person name="Howarth C."/>
            <person name="Jen D."/>
            <person name="Larson L."/>
            <person name="Lewis B."/>
            <person name="Mehta T."/>
            <person name="Park D."/>
            <person name="Pearson M."/>
            <person name="Roberts A."/>
            <person name="Saif S."/>
            <person name="Shenoy N."/>
            <person name="Sisk P."/>
            <person name="Stolte C."/>
            <person name="Sykes S."/>
            <person name="Walk T."/>
            <person name="White J."/>
            <person name="Yandava C."/>
            <person name="Burger G."/>
            <person name="Gray M.W."/>
            <person name="Holland P.W.H."/>
            <person name="King N."/>
            <person name="Lang F.B.F."/>
            <person name="Roger A.J."/>
            <person name="Ruiz-Trillo I."/>
            <person name="Lander E."/>
            <person name="Nusbaum C."/>
        </authorList>
    </citation>
    <scope>NUCLEOTIDE SEQUENCE [LARGE SCALE GENOMIC DNA]</scope>
    <source>
        <strain evidence="10">ATCC 38327</strain>
    </source>
</reference>